<feature type="signal peptide" evidence="2">
    <location>
        <begin position="1"/>
        <end position="18"/>
    </location>
</feature>
<dbReference type="EMBL" id="LSBJ02000003">
    <property type="protein sequence ID" value="OAQ67712.1"/>
    <property type="molecule type" value="Genomic_DNA"/>
</dbReference>
<comment type="caution">
    <text evidence="3">The sequence shown here is derived from an EMBL/GenBank/DDBJ whole genome shotgun (WGS) entry which is preliminary data.</text>
</comment>
<sequence>MVRISAVAILAFAASAIAAPQAPSAPASAPAAAPTPIPVTDFNGKPVSKEISDQVLAMEKEIDAKSEELFKSFTEPQKKLDKEMADISNKIGDLLGVPKDVKARSVKKLVMS</sequence>
<keyword evidence="4" id="KW-1185">Reference proteome</keyword>
<gene>
    <name evidence="3" type="ORF">VFPPC_13567</name>
</gene>
<name>A0A179FQ48_METCM</name>
<evidence type="ECO:0000256" key="2">
    <source>
        <dbReference type="SAM" id="SignalP"/>
    </source>
</evidence>
<proteinExistence type="predicted"/>
<reference evidence="3 4" key="1">
    <citation type="journal article" date="2016" name="PLoS Pathog.">
        <title>Biosynthesis of antibiotic leucinostatins in bio-control fungus Purpureocillium lilacinum and their inhibition on phytophthora revealed by genome mining.</title>
        <authorList>
            <person name="Wang G."/>
            <person name="Liu Z."/>
            <person name="Lin R."/>
            <person name="Li E."/>
            <person name="Mao Z."/>
            <person name="Ling J."/>
            <person name="Yang Y."/>
            <person name="Yin W.B."/>
            <person name="Xie B."/>
        </authorList>
    </citation>
    <scope>NUCLEOTIDE SEQUENCE [LARGE SCALE GENOMIC DNA]</scope>
    <source>
        <strain evidence="3">170</strain>
    </source>
</reference>
<evidence type="ECO:0000313" key="4">
    <source>
        <dbReference type="Proteomes" id="UP000078397"/>
    </source>
</evidence>
<feature type="compositionally biased region" description="Low complexity" evidence="1">
    <location>
        <begin position="23"/>
        <end position="34"/>
    </location>
</feature>
<keyword evidence="2" id="KW-0732">Signal</keyword>
<dbReference type="RefSeq" id="XP_018144562.1">
    <property type="nucleotide sequence ID" value="XM_018291342.1"/>
</dbReference>
<feature type="region of interest" description="Disordered" evidence="1">
    <location>
        <begin position="23"/>
        <end position="44"/>
    </location>
</feature>
<accession>A0A179FQ48</accession>
<evidence type="ECO:0000313" key="3">
    <source>
        <dbReference type="EMBL" id="OAQ67712.1"/>
    </source>
</evidence>
<evidence type="ECO:0000256" key="1">
    <source>
        <dbReference type="SAM" id="MobiDB-lite"/>
    </source>
</evidence>
<organism evidence="3 4">
    <name type="scientific">Pochonia chlamydosporia 170</name>
    <dbReference type="NCBI Taxonomy" id="1380566"/>
    <lineage>
        <taxon>Eukaryota</taxon>
        <taxon>Fungi</taxon>
        <taxon>Dikarya</taxon>
        <taxon>Ascomycota</taxon>
        <taxon>Pezizomycotina</taxon>
        <taxon>Sordariomycetes</taxon>
        <taxon>Hypocreomycetidae</taxon>
        <taxon>Hypocreales</taxon>
        <taxon>Clavicipitaceae</taxon>
        <taxon>Pochonia</taxon>
    </lineage>
</organism>
<feature type="chain" id="PRO_5008101939" evidence="2">
    <location>
        <begin position="19"/>
        <end position="112"/>
    </location>
</feature>
<dbReference type="Proteomes" id="UP000078397">
    <property type="component" value="Unassembled WGS sequence"/>
</dbReference>
<dbReference type="OrthoDB" id="4939837at2759"/>
<protein>
    <submittedName>
        <fullName evidence="3">Uncharacterized protein</fullName>
    </submittedName>
</protein>
<dbReference type="AlphaFoldDB" id="A0A179FQ48"/>
<dbReference type="KEGG" id="pchm:VFPPC_13567"/>
<dbReference type="GeneID" id="28855336"/>